<protein>
    <submittedName>
        <fullName evidence="1">Uncharacterized protein</fullName>
    </submittedName>
</protein>
<comment type="caution">
    <text evidence="1">The sequence shown here is derived from an EMBL/GenBank/DDBJ whole genome shotgun (WGS) entry which is preliminary data.</text>
</comment>
<organism evidence="1 3">
    <name type="scientific">Rotaria magnacalcarata</name>
    <dbReference type="NCBI Taxonomy" id="392030"/>
    <lineage>
        <taxon>Eukaryota</taxon>
        <taxon>Metazoa</taxon>
        <taxon>Spiralia</taxon>
        <taxon>Gnathifera</taxon>
        <taxon>Rotifera</taxon>
        <taxon>Eurotatoria</taxon>
        <taxon>Bdelloidea</taxon>
        <taxon>Philodinida</taxon>
        <taxon>Philodinidae</taxon>
        <taxon>Rotaria</taxon>
    </lineage>
</organism>
<reference evidence="1" key="1">
    <citation type="submission" date="2021-02" db="EMBL/GenBank/DDBJ databases">
        <authorList>
            <person name="Nowell W R."/>
        </authorList>
    </citation>
    <scope>NUCLEOTIDE SEQUENCE</scope>
</reference>
<name>A0A8S2YIW7_9BILA</name>
<dbReference type="EMBL" id="CAJOBJ010097431">
    <property type="protein sequence ID" value="CAF4571230.1"/>
    <property type="molecule type" value="Genomic_DNA"/>
</dbReference>
<accession>A0A8S2YIW7</accession>
<proteinExistence type="predicted"/>
<sequence>FLETIQLQYDGQAKENEIAIVGSCGFDSLVADLGVEMIRQECETNNIGSRCITCFLFIKIII</sequence>
<dbReference type="AlphaFoldDB" id="A0A8S2YIW7"/>
<feature type="non-terminal residue" evidence="1">
    <location>
        <position position="1"/>
    </location>
</feature>
<dbReference type="Proteomes" id="UP000681967">
    <property type="component" value="Unassembled WGS sequence"/>
</dbReference>
<dbReference type="Gene3D" id="3.40.50.720">
    <property type="entry name" value="NAD(P)-binding Rossmann-like Domain"/>
    <property type="match status" value="1"/>
</dbReference>
<gene>
    <name evidence="1" type="ORF">BYL167_LOCUS38209</name>
    <name evidence="2" type="ORF">GIL414_LOCUS37677</name>
</gene>
<dbReference type="EMBL" id="CAJOBH010088577">
    <property type="protein sequence ID" value="CAF4553399.1"/>
    <property type="molecule type" value="Genomic_DNA"/>
</dbReference>
<dbReference type="Proteomes" id="UP000681720">
    <property type="component" value="Unassembled WGS sequence"/>
</dbReference>
<evidence type="ECO:0000313" key="2">
    <source>
        <dbReference type="EMBL" id="CAF4571230.1"/>
    </source>
</evidence>
<evidence type="ECO:0000313" key="1">
    <source>
        <dbReference type="EMBL" id="CAF4553399.1"/>
    </source>
</evidence>
<evidence type="ECO:0000313" key="3">
    <source>
        <dbReference type="Proteomes" id="UP000681967"/>
    </source>
</evidence>